<dbReference type="AlphaFoldDB" id="A0A0N9UVQ1"/>
<protein>
    <submittedName>
        <fullName evidence="1">Uncharacterized protein</fullName>
    </submittedName>
</protein>
<dbReference type="RefSeq" id="WP_054588260.1">
    <property type="nucleotide sequence ID" value="NZ_CP012700.1"/>
</dbReference>
<dbReference type="Proteomes" id="UP000058074">
    <property type="component" value="Chromosome"/>
</dbReference>
<dbReference type="OrthoDB" id="7509679at2"/>
<accession>A0A0N9UVQ1</accession>
<dbReference type="PATRIC" id="fig|33050.5.peg.2373"/>
<sequence length="213" mass="23618">MDLNQLLYHHQMALMAVSQARRDGHLLPSFDLPRYYAKRINEYRERRGLEDGFAAVAEQAEGGPKADPPVSEPAANYPVFLGDTLIAELLVNEALAMTGEQRTSFGLDDIVGRLANVQEDIWIIGRDIYRALGLDEEKLAALAAKLPAAPELHRDDAVHLEPFRSQLEAGIVHTYAEQFRVGPFRYATIDEARAALRRQHSGGGTEGNQANDI</sequence>
<evidence type="ECO:0000313" key="2">
    <source>
        <dbReference type="Proteomes" id="UP000058074"/>
    </source>
</evidence>
<organism evidence="1 2">
    <name type="scientific">Sphingopyxis macrogoltabida</name>
    <name type="common">Sphingomonas macrogoltabidus</name>
    <dbReference type="NCBI Taxonomy" id="33050"/>
    <lineage>
        <taxon>Bacteria</taxon>
        <taxon>Pseudomonadati</taxon>
        <taxon>Pseudomonadota</taxon>
        <taxon>Alphaproteobacteria</taxon>
        <taxon>Sphingomonadales</taxon>
        <taxon>Sphingomonadaceae</taxon>
        <taxon>Sphingopyxis</taxon>
    </lineage>
</organism>
<name>A0A0N9UVQ1_SPHMC</name>
<dbReference type="EMBL" id="CP012700">
    <property type="protein sequence ID" value="ALH80966.1"/>
    <property type="molecule type" value="Genomic_DNA"/>
</dbReference>
<reference evidence="1 2" key="1">
    <citation type="journal article" date="2015" name="Genome Announc.">
        <title>Complete Genome Sequence of Polypropylene Glycol- and Polyethylene Glycol-Degrading Sphingopyxis macrogoltabida Strain EY-1.</title>
        <authorList>
            <person name="Ohtsubo Y."/>
            <person name="Nagata Y."/>
            <person name="Numata M."/>
            <person name="Tsuchikane K."/>
            <person name="Hosoyama A."/>
            <person name="Yamazoe A."/>
            <person name="Tsuda M."/>
            <person name="Fujita N."/>
            <person name="Kawai F."/>
        </authorList>
    </citation>
    <scope>NUCLEOTIDE SEQUENCE [LARGE SCALE GENOMIC DNA]</scope>
    <source>
        <strain evidence="1 2">EY-1</strain>
    </source>
</reference>
<evidence type="ECO:0000313" key="1">
    <source>
        <dbReference type="EMBL" id="ALH80966.1"/>
    </source>
</evidence>
<gene>
    <name evidence="1" type="ORF">AN936_11480</name>
</gene>
<proteinExistence type="predicted"/>
<dbReference type="KEGG" id="smag:AN936_11480"/>